<evidence type="ECO:0000313" key="1">
    <source>
        <dbReference type="EMBL" id="GAA1430656.1"/>
    </source>
</evidence>
<protein>
    <submittedName>
        <fullName evidence="1">Uncharacterized protein</fullName>
    </submittedName>
</protein>
<name>A0ABP4JUQ0_9ACTN</name>
<comment type="caution">
    <text evidence="1">The sequence shown here is derived from an EMBL/GenBank/DDBJ whole genome shotgun (WGS) entry which is preliminary data.</text>
</comment>
<organism evidence="1 2">
    <name type="scientific">Streptomyces thermospinosisporus</name>
    <dbReference type="NCBI Taxonomy" id="161482"/>
    <lineage>
        <taxon>Bacteria</taxon>
        <taxon>Bacillati</taxon>
        <taxon>Actinomycetota</taxon>
        <taxon>Actinomycetes</taxon>
        <taxon>Kitasatosporales</taxon>
        <taxon>Streptomycetaceae</taxon>
        <taxon>Streptomyces</taxon>
    </lineage>
</organism>
<gene>
    <name evidence="1" type="ORF">GCM10009601_48370</name>
</gene>
<sequence length="66" mass="6527">MTGTSRVCITATTIPAKASSGTTAVPVSRGAGAAGPVVVRLMVSGNLSAEATIPLLRHSNDFLTGS</sequence>
<dbReference type="EMBL" id="BAAAIZ010000079">
    <property type="protein sequence ID" value="GAA1430656.1"/>
    <property type="molecule type" value="Genomic_DNA"/>
</dbReference>
<reference evidence="2" key="1">
    <citation type="journal article" date="2019" name="Int. J. Syst. Evol. Microbiol.">
        <title>The Global Catalogue of Microorganisms (GCM) 10K type strain sequencing project: providing services to taxonomists for standard genome sequencing and annotation.</title>
        <authorList>
            <consortium name="The Broad Institute Genomics Platform"/>
            <consortium name="The Broad Institute Genome Sequencing Center for Infectious Disease"/>
            <person name="Wu L."/>
            <person name="Ma J."/>
        </authorList>
    </citation>
    <scope>NUCLEOTIDE SEQUENCE [LARGE SCALE GENOMIC DNA]</scope>
    <source>
        <strain evidence="2">JCM 11756</strain>
    </source>
</reference>
<evidence type="ECO:0000313" key="2">
    <source>
        <dbReference type="Proteomes" id="UP001500973"/>
    </source>
</evidence>
<dbReference type="Proteomes" id="UP001500973">
    <property type="component" value="Unassembled WGS sequence"/>
</dbReference>
<proteinExistence type="predicted"/>
<keyword evidence="2" id="KW-1185">Reference proteome</keyword>
<accession>A0ABP4JUQ0</accession>